<dbReference type="AlphaFoldDB" id="A0A1D2J7Q7"/>
<proteinExistence type="predicted"/>
<evidence type="ECO:0000313" key="1">
    <source>
        <dbReference type="EMBL" id="ODH16124.1"/>
    </source>
</evidence>
<dbReference type="EMBL" id="LZYO01000341">
    <property type="protein sequence ID" value="ODH16124.1"/>
    <property type="molecule type" value="Genomic_DNA"/>
</dbReference>
<reference evidence="1 2" key="1">
    <citation type="submission" date="2016-06" db="EMBL/GenBank/DDBJ databases">
        <authorList>
            <person name="Kjaerup R.B."/>
            <person name="Dalgaard T.S."/>
            <person name="Juul-Madsen H.R."/>
        </authorList>
    </citation>
    <scope>NUCLEOTIDE SEQUENCE [LARGE SCALE GENOMIC DNA]</scope>
    <source>
        <strain evidence="1 2">Pb300</strain>
    </source>
</reference>
<organism evidence="1 2">
    <name type="scientific">Paracoccidioides brasiliensis</name>
    <dbReference type="NCBI Taxonomy" id="121759"/>
    <lineage>
        <taxon>Eukaryota</taxon>
        <taxon>Fungi</taxon>
        <taxon>Dikarya</taxon>
        <taxon>Ascomycota</taxon>
        <taxon>Pezizomycotina</taxon>
        <taxon>Eurotiomycetes</taxon>
        <taxon>Eurotiomycetidae</taxon>
        <taxon>Onygenales</taxon>
        <taxon>Ajellomycetaceae</taxon>
        <taxon>Paracoccidioides</taxon>
    </lineage>
</organism>
<gene>
    <name evidence="1" type="ORF">ACO22_06379</name>
</gene>
<evidence type="ECO:0000313" key="2">
    <source>
        <dbReference type="Proteomes" id="UP000242814"/>
    </source>
</evidence>
<accession>A0A1D2J7Q7</accession>
<dbReference type="Proteomes" id="UP000242814">
    <property type="component" value="Unassembled WGS sequence"/>
</dbReference>
<sequence length="69" mass="7696">MVQWTRSEQPPASYTSIEQFEAQVIAQHIDLDDVVAVSFWPPASHKLTVKLQCGVSLWSPNQQQSTALA</sequence>
<comment type="caution">
    <text evidence="1">The sequence shown here is derived from an EMBL/GenBank/DDBJ whole genome shotgun (WGS) entry which is preliminary data.</text>
</comment>
<protein>
    <submittedName>
        <fullName evidence="1">Uncharacterized protein</fullName>
    </submittedName>
</protein>
<name>A0A1D2J7Q7_PARBR</name>